<dbReference type="SUPFAM" id="SSF55120">
    <property type="entry name" value="Pseudouridine synthase"/>
    <property type="match status" value="1"/>
</dbReference>
<gene>
    <name evidence="4 9" type="primary">truA</name>
    <name evidence="9" type="ORF">GCM10009007_04400</name>
</gene>
<dbReference type="FunFam" id="3.30.70.580:FF:000001">
    <property type="entry name" value="tRNA pseudouridine synthase A"/>
    <property type="match status" value="1"/>
</dbReference>
<reference evidence="9" key="1">
    <citation type="journal article" date="2014" name="Int. J. Syst. Evol. Microbiol.">
        <title>Complete genome sequence of Corynebacterium casei LMG S-19264T (=DSM 44701T), isolated from a smear-ripened cheese.</title>
        <authorList>
            <consortium name="US DOE Joint Genome Institute (JGI-PGF)"/>
            <person name="Walter F."/>
            <person name="Albersmeier A."/>
            <person name="Kalinowski J."/>
            <person name="Ruckert C."/>
        </authorList>
    </citation>
    <scope>NUCLEOTIDE SEQUENCE</scope>
    <source>
        <strain evidence="9">KCTC 32501</strain>
    </source>
</reference>
<dbReference type="InterPro" id="IPR020097">
    <property type="entry name" value="PsdUridine_synth_TruA_a/b_dom"/>
</dbReference>
<dbReference type="Gene3D" id="3.30.70.660">
    <property type="entry name" value="Pseudouridine synthase I, catalytic domain, C-terminal subdomain"/>
    <property type="match status" value="1"/>
</dbReference>
<evidence type="ECO:0000256" key="3">
    <source>
        <dbReference type="ARBA" id="ARBA00023235"/>
    </source>
</evidence>
<evidence type="ECO:0000256" key="2">
    <source>
        <dbReference type="ARBA" id="ARBA00022694"/>
    </source>
</evidence>
<keyword evidence="3 4" id="KW-0413">Isomerase</keyword>
<dbReference type="PIRSF" id="PIRSF001430">
    <property type="entry name" value="tRNA_psdUrid_synth"/>
    <property type="match status" value="1"/>
</dbReference>
<comment type="similarity">
    <text evidence="1 4 7">Belongs to the tRNA pseudouridine synthase TruA family.</text>
</comment>
<protein>
    <recommendedName>
        <fullName evidence="4">tRNA pseudouridine synthase A</fullName>
        <ecNumber evidence="4">5.4.99.12</ecNumber>
    </recommendedName>
    <alternativeName>
        <fullName evidence="4">tRNA pseudouridine(38-40) synthase</fullName>
    </alternativeName>
    <alternativeName>
        <fullName evidence="4">tRNA pseudouridylate synthase I</fullName>
    </alternativeName>
    <alternativeName>
        <fullName evidence="4">tRNA-uridine isomerase I</fullName>
    </alternativeName>
</protein>
<dbReference type="InterPro" id="IPR020095">
    <property type="entry name" value="PsdUridine_synth_TruA_C"/>
</dbReference>
<evidence type="ECO:0000259" key="8">
    <source>
        <dbReference type="Pfam" id="PF01416"/>
    </source>
</evidence>
<name>A0A8J3CJX5_9BURK</name>
<reference evidence="9" key="2">
    <citation type="submission" date="2020-09" db="EMBL/GenBank/DDBJ databases">
        <authorList>
            <person name="Sun Q."/>
            <person name="Kim S."/>
        </authorList>
    </citation>
    <scope>NUCLEOTIDE SEQUENCE</scope>
    <source>
        <strain evidence="9">KCTC 32501</strain>
    </source>
</reference>
<dbReference type="NCBIfam" id="TIGR00071">
    <property type="entry name" value="hisT_truA"/>
    <property type="match status" value="1"/>
</dbReference>
<organism evidence="9 10">
    <name type="scientific">Formosimonas limnophila</name>
    <dbReference type="NCBI Taxonomy" id="1384487"/>
    <lineage>
        <taxon>Bacteria</taxon>
        <taxon>Pseudomonadati</taxon>
        <taxon>Pseudomonadota</taxon>
        <taxon>Betaproteobacteria</taxon>
        <taxon>Burkholderiales</taxon>
        <taxon>Burkholderiaceae</taxon>
        <taxon>Formosimonas</taxon>
    </lineage>
</organism>
<proteinExistence type="inferred from homology"/>
<feature type="domain" description="Pseudouridine synthase I TruA alpha/beta" evidence="8">
    <location>
        <begin position="143"/>
        <end position="245"/>
    </location>
</feature>
<dbReference type="HAMAP" id="MF_00171">
    <property type="entry name" value="TruA"/>
    <property type="match status" value="1"/>
</dbReference>
<evidence type="ECO:0000256" key="6">
    <source>
        <dbReference type="PIRSR" id="PIRSR001430-2"/>
    </source>
</evidence>
<dbReference type="InterPro" id="IPR001406">
    <property type="entry name" value="PsdUridine_synth_TruA"/>
</dbReference>
<comment type="function">
    <text evidence="4">Formation of pseudouridine at positions 38, 39 and 40 in the anticodon stem and loop of transfer RNAs.</text>
</comment>
<sequence>MPRIALGVEYDGTLYQGWQSQPNGKTVQDALENALTQFATVPIKVQCAGRTDAGVHALEQVVHFDVPLQRSVESWVRGGNTFLPDSVAVRWARDVGEEFHARFDAFRRTYHYVIYNHPVRSPLWANRAGWYHKLLDAEKMHLAAQSLVGQHDFSAFRAAQCQAKSPIKTMYDVRVVRYGDLVVVSLSANAFLHHMVRNIVGSLVYIGSGKQPVEWLTQLLTHTDRTLAAPTFSASGLYLAAIHYDEAFGLPKANDSLEALLGVKP</sequence>
<dbReference type="CDD" id="cd02570">
    <property type="entry name" value="PseudoU_synth_EcTruA"/>
    <property type="match status" value="1"/>
</dbReference>
<dbReference type="EC" id="5.4.99.12" evidence="4"/>
<dbReference type="InterPro" id="IPR020103">
    <property type="entry name" value="PsdUridine_synth_cat_dom_sf"/>
</dbReference>
<dbReference type="InterPro" id="IPR020094">
    <property type="entry name" value="TruA/RsuA/RluB/E/F_N"/>
</dbReference>
<dbReference type="PANTHER" id="PTHR11142:SF0">
    <property type="entry name" value="TRNA PSEUDOURIDINE SYNTHASE-LIKE 1"/>
    <property type="match status" value="1"/>
</dbReference>
<evidence type="ECO:0000256" key="7">
    <source>
        <dbReference type="RuleBase" id="RU003792"/>
    </source>
</evidence>
<dbReference type="GO" id="GO:0031119">
    <property type="term" value="P:tRNA pseudouridine synthesis"/>
    <property type="evidence" value="ECO:0007669"/>
    <property type="project" value="UniProtKB-UniRule"/>
</dbReference>
<comment type="subunit">
    <text evidence="4">Homodimer.</text>
</comment>
<dbReference type="Proteomes" id="UP000614287">
    <property type="component" value="Unassembled WGS sequence"/>
</dbReference>
<evidence type="ECO:0000256" key="5">
    <source>
        <dbReference type="PIRSR" id="PIRSR001430-1"/>
    </source>
</evidence>
<dbReference type="EMBL" id="BMZG01000002">
    <property type="protein sequence ID" value="GHA66973.1"/>
    <property type="molecule type" value="Genomic_DNA"/>
</dbReference>
<evidence type="ECO:0000313" key="10">
    <source>
        <dbReference type="Proteomes" id="UP000614287"/>
    </source>
</evidence>
<comment type="catalytic activity">
    <reaction evidence="4 7">
        <text>uridine(38/39/40) in tRNA = pseudouridine(38/39/40) in tRNA</text>
        <dbReference type="Rhea" id="RHEA:22376"/>
        <dbReference type="Rhea" id="RHEA-COMP:10085"/>
        <dbReference type="Rhea" id="RHEA-COMP:10087"/>
        <dbReference type="ChEBI" id="CHEBI:65314"/>
        <dbReference type="ChEBI" id="CHEBI:65315"/>
        <dbReference type="EC" id="5.4.99.12"/>
    </reaction>
</comment>
<evidence type="ECO:0000256" key="4">
    <source>
        <dbReference type="HAMAP-Rule" id="MF_00171"/>
    </source>
</evidence>
<accession>A0A8J3CJX5</accession>
<keyword evidence="2 4" id="KW-0819">tRNA processing</keyword>
<feature type="active site" description="Nucleophile" evidence="4 5">
    <location>
        <position position="52"/>
    </location>
</feature>
<feature type="domain" description="Pseudouridine synthase I TruA alpha/beta" evidence="8">
    <location>
        <begin position="9"/>
        <end position="104"/>
    </location>
</feature>
<dbReference type="Gene3D" id="3.30.70.580">
    <property type="entry name" value="Pseudouridine synthase I, catalytic domain, N-terminal subdomain"/>
    <property type="match status" value="1"/>
</dbReference>
<dbReference type="PANTHER" id="PTHR11142">
    <property type="entry name" value="PSEUDOURIDYLATE SYNTHASE"/>
    <property type="match status" value="1"/>
</dbReference>
<dbReference type="GO" id="GO:0003723">
    <property type="term" value="F:RNA binding"/>
    <property type="evidence" value="ECO:0007669"/>
    <property type="project" value="InterPro"/>
</dbReference>
<dbReference type="AlphaFoldDB" id="A0A8J3CJX5"/>
<keyword evidence="10" id="KW-1185">Reference proteome</keyword>
<dbReference type="GO" id="GO:0160147">
    <property type="term" value="F:tRNA pseudouridine(38-40) synthase activity"/>
    <property type="evidence" value="ECO:0007669"/>
    <property type="project" value="UniProtKB-EC"/>
</dbReference>
<evidence type="ECO:0000313" key="9">
    <source>
        <dbReference type="EMBL" id="GHA66973.1"/>
    </source>
</evidence>
<comment type="caution">
    <text evidence="4">Lacks conserved residue(s) required for the propagation of feature annotation.</text>
</comment>
<dbReference type="Pfam" id="PF01416">
    <property type="entry name" value="PseudoU_synth_1"/>
    <property type="match status" value="2"/>
</dbReference>
<evidence type="ECO:0000256" key="1">
    <source>
        <dbReference type="ARBA" id="ARBA00009375"/>
    </source>
</evidence>
<comment type="caution">
    <text evidence="9">The sequence shown here is derived from an EMBL/GenBank/DDBJ whole genome shotgun (WGS) entry which is preliminary data.</text>
</comment>
<dbReference type="RefSeq" id="WP_189490911.1">
    <property type="nucleotide sequence ID" value="NZ_BMZG01000002.1"/>
</dbReference>
<feature type="binding site" evidence="4 6">
    <location>
        <position position="110"/>
    </location>
    <ligand>
        <name>substrate</name>
    </ligand>
</feature>